<sequence length="69" mass="7401">MGGAILPRLVRFTASEPSWTAPFTGLSRCLFGVLIVALRREGADEVRRGTAAESARYSPDHQVVIDAGT</sequence>
<gene>
    <name evidence="1" type="ORF">GCM10012280_57060</name>
</gene>
<reference evidence="1" key="1">
    <citation type="journal article" date="2014" name="Int. J. Syst. Evol. Microbiol.">
        <title>Complete genome sequence of Corynebacterium casei LMG S-19264T (=DSM 44701T), isolated from a smear-ripened cheese.</title>
        <authorList>
            <consortium name="US DOE Joint Genome Institute (JGI-PGF)"/>
            <person name="Walter F."/>
            <person name="Albersmeier A."/>
            <person name="Kalinowski J."/>
            <person name="Ruckert C."/>
        </authorList>
    </citation>
    <scope>NUCLEOTIDE SEQUENCE</scope>
    <source>
        <strain evidence="1">CGMCC 4.7201</strain>
    </source>
</reference>
<comment type="caution">
    <text evidence="1">The sequence shown here is derived from an EMBL/GenBank/DDBJ whole genome shotgun (WGS) entry which is preliminary data.</text>
</comment>
<dbReference type="Proteomes" id="UP000641932">
    <property type="component" value="Unassembled WGS sequence"/>
</dbReference>
<name>A0A917ZV25_9ACTN</name>
<organism evidence="1 2">
    <name type="scientific">Wenjunlia tyrosinilytica</name>
    <dbReference type="NCBI Taxonomy" id="1544741"/>
    <lineage>
        <taxon>Bacteria</taxon>
        <taxon>Bacillati</taxon>
        <taxon>Actinomycetota</taxon>
        <taxon>Actinomycetes</taxon>
        <taxon>Kitasatosporales</taxon>
        <taxon>Streptomycetaceae</taxon>
        <taxon>Wenjunlia</taxon>
    </lineage>
</organism>
<accession>A0A917ZV25</accession>
<dbReference type="EMBL" id="BMMS01000030">
    <property type="protein sequence ID" value="GGO96777.1"/>
    <property type="molecule type" value="Genomic_DNA"/>
</dbReference>
<evidence type="ECO:0000313" key="1">
    <source>
        <dbReference type="EMBL" id="GGO96777.1"/>
    </source>
</evidence>
<evidence type="ECO:0000313" key="2">
    <source>
        <dbReference type="Proteomes" id="UP000641932"/>
    </source>
</evidence>
<dbReference type="AlphaFoldDB" id="A0A917ZV25"/>
<proteinExistence type="predicted"/>
<keyword evidence="2" id="KW-1185">Reference proteome</keyword>
<reference evidence="1" key="2">
    <citation type="submission" date="2020-09" db="EMBL/GenBank/DDBJ databases">
        <authorList>
            <person name="Sun Q."/>
            <person name="Zhou Y."/>
        </authorList>
    </citation>
    <scope>NUCLEOTIDE SEQUENCE</scope>
    <source>
        <strain evidence="1">CGMCC 4.7201</strain>
    </source>
</reference>
<protein>
    <submittedName>
        <fullName evidence="1">Uncharacterized protein</fullName>
    </submittedName>
</protein>